<dbReference type="InterPro" id="IPR036638">
    <property type="entry name" value="HLH_DNA-bd_sf"/>
</dbReference>
<name>A0ABR3TZC7_9PEZI</name>
<keyword evidence="5" id="KW-0539">Nucleus</keyword>
<organism evidence="8 9">
    <name type="scientific">Diplodia intermedia</name>
    <dbReference type="NCBI Taxonomy" id="856260"/>
    <lineage>
        <taxon>Eukaryota</taxon>
        <taxon>Fungi</taxon>
        <taxon>Dikarya</taxon>
        <taxon>Ascomycota</taxon>
        <taxon>Pezizomycotina</taxon>
        <taxon>Dothideomycetes</taxon>
        <taxon>Dothideomycetes incertae sedis</taxon>
        <taxon>Botryosphaeriales</taxon>
        <taxon>Botryosphaeriaceae</taxon>
        <taxon>Diplodia</taxon>
    </lineage>
</organism>
<gene>
    <name evidence="8" type="ORF">SLS58_002481</name>
</gene>
<comment type="caution">
    <text evidence="8">The sequence shown here is derived from an EMBL/GenBank/DDBJ whole genome shotgun (WGS) entry which is preliminary data.</text>
</comment>
<evidence type="ECO:0000313" key="9">
    <source>
        <dbReference type="Proteomes" id="UP001521184"/>
    </source>
</evidence>
<evidence type="ECO:0000256" key="4">
    <source>
        <dbReference type="ARBA" id="ARBA00023163"/>
    </source>
</evidence>
<proteinExistence type="predicted"/>
<evidence type="ECO:0000256" key="6">
    <source>
        <dbReference type="SAM" id="MobiDB-lite"/>
    </source>
</evidence>
<keyword evidence="4" id="KW-0804">Transcription</keyword>
<evidence type="ECO:0000256" key="5">
    <source>
        <dbReference type="ARBA" id="ARBA00023242"/>
    </source>
</evidence>
<dbReference type="EMBL" id="JAKEKT020000011">
    <property type="protein sequence ID" value="KAL1647680.1"/>
    <property type="molecule type" value="Genomic_DNA"/>
</dbReference>
<dbReference type="PANTHER" id="PTHR15741:SF39">
    <property type="entry name" value="BHLH TRANSCRIPTION FACTOR (EUROFUNG)"/>
    <property type="match status" value="1"/>
</dbReference>
<dbReference type="Pfam" id="PF00010">
    <property type="entry name" value="HLH"/>
    <property type="match status" value="1"/>
</dbReference>
<feature type="domain" description="BHLH" evidence="7">
    <location>
        <begin position="25"/>
        <end position="76"/>
    </location>
</feature>
<dbReference type="InterPro" id="IPR052207">
    <property type="entry name" value="Max-like/E-box_TFs"/>
</dbReference>
<evidence type="ECO:0000256" key="3">
    <source>
        <dbReference type="ARBA" id="ARBA00023125"/>
    </source>
</evidence>
<accession>A0ABR3TZC7</accession>
<feature type="compositionally biased region" description="Basic and acidic residues" evidence="6">
    <location>
        <begin position="17"/>
        <end position="37"/>
    </location>
</feature>
<sequence>MSTSPPAAQKAAPGQPEKPRLTEEEKKNNHIASEQKRRQAIRQGFDRLASIVPGMEGQGRSEAIVLDATVKYMRDQYAEQQRLVDAARQKGIDPASIPGLPESYKDTFDTQTARDAAALDEATNGKRKNQNASGSVLAEPARHHAVAFWADTAAYFNPVPSASVMYTTFAAMDTSHTHPPSVQSGVREV</sequence>
<evidence type="ECO:0000256" key="1">
    <source>
        <dbReference type="ARBA" id="ARBA00004123"/>
    </source>
</evidence>
<dbReference type="PROSITE" id="PS50888">
    <property type="entry name" value="BHLH"/>
    <property type="match status" value="1"/>
</dbReference>
<reference evidence="8 9" key="1">
    <citation type="journal article" date="2023" name="Plant Dis.">
        <title>First Report of Diplodia intermedia Causing Canker and Dieback Diseases on Apple Trees in Canada.</title>
        <authorList>
            <person name="Ellouze W."/>
            <person name="Ilyukhin E."/>
            <person name="Sulman M."/>
            <person name="Ali S."/>
        </authorList>
    </citation>
    <scope>NUCLEOTIDE SEQUENCE [LARGE SCALE GENOMIC DNA]</scope>
    <source>
        <strain evidence="8 9">M45-28</strain>
    </source>
</reference>
<dbReference type="Proteomes" id="UP001521184">
    <property type="component" value="Unassembled WGS sequence"/>
</dbReference>
<feature type="region of interest" description="Disordered" evidence="6">
    <location>
        <begin position="1"/>
        <end position="38"/>
    </location>
</feature>
<evidence type="ECO:0000259" key="7">
    <source>
        <dbReference type="PROSITE" id="PS50888"/>
    </source>
</evidence>
<dbReference type="Gene3D" id="4.10.280.10">
    <property type="entry name" value="Helix-loop-helix DNA-binding domain"/>
    <property type="match status" value="1"/>
</dbReference>
<evidence type="ECO:0000313" key="8">
    <source>
        <dbReference type="EMBL" id="KAL1647680.1"/>
    </source>
</evidence>
<protein>
    <recommendedName>
        <fullName evidence="7">BHLH domain-containing protein</fullName>
    </recommendedName>
</protein>
<evidence type="ECO:0000256" key="2">
    <source>
        <dbReference type="ARBA" id="ARBA00023015"/>
    </source>
</evidence>
<dbReference type="InterPro" id="IPR011598">
    <property type="entry name" value="bHLH_dom"/>
</dbReference>
<keyword evidence="3" id="KW-0238">DNA-binding</keyword>
<dbReference type="SMART" id="SM00353">
    <property type="entry name" value="HLH"/>
    <property type="match status" value="1"/>
</dbReference>
<dbReference type="PANTHER" id="PTHR15741">
    <property type="entry name" value="BASIC HELIX-LOOP-HELIX ZIP TRANSCRIPTION FACTOR"/>
    <property type="match status" value="1"/>
</dbReference>
<keyword evidence="9" id="KW-1185">Reference proteome</keyword>
<dbReference type="SUPFAM" id="SSF47459">
    <property type="entry name" value="HLH, helix-loop-helix DNA-binding domain"/>
    <property type="match status" value="1"/>
</dbReference>
<keyword evidence="2" id="KW-0805">Transcription regulation</keyword>
<comment type="subcellular location">
    <subcellularLocation>
        <location evidence="1">Nucleus</location>
    </subcellularLocation>
</comment>
<feature type="compositionally biased region" description="Low complexity" evidence="6">
    <location>
        <begin position="1"/>
        <end position="15"/>
    </location>
</feature>